<evidence type="ECO:0000259" key="6">
    <source>
        <dbReference type="PROSITE" id="PS50977"/>
    </source>
</evidence>
<evidence type="ECO:0000256" key="4">
    <source>
        <dbReference type="ARBA" id="ARBA00023163"/>
    </source>
</evidence>
<dbReference type="PRINTS" id="PR00455">
    <property type="entry name" value="HTHTETR"/>
</dbReference>
<dbReference type="Pfam" id="PF00440">
    <property type="entry name" value="TetR_N"/>
    <property type="match status" value="1"/>
</dbReference>
<name>A0ABW8MMH9_9BURK</name>
<sequence>MVTELKRRSQADRTAAARAALVESAITLLSEHGFARTTTAAIAQHAAVTTGALHHHFPTKEGLLIAVLDELAEQALVLFRGLNDRDRHGDGPARSIVRSLWSLYGSRRYWAVWEINLGLRPDENLHQLLIEHRTHTREQMNAVLAANTALKPETKQALHVLLPFLLSAMRGIFLDTFFTGHDSETLDQQLERLQHALDQEIRSLSTNTHSPAPA</sequence>
<accession>A0ABW8MMH9</accession>
<feature type="domain" description="HTH tetR-type" evidence="6">
    <location>
        <begin position="15"/>
        <end position="75"/>
    </location>
</feature>
<proteinExistence type="predicted"/>
<evidence type="ECO:0000313" key="7">
    <source>
        <dbReference type="EMBL" id="MFK4444893.1"/>
    </source>
</evidence>
<keyword evidence="1" id="KW-0678">Repressor</keyword>
<evidence type="ECO:0000313" key="8">
    <source>
        <dbReference type="Proteomes" id="UP001620514"/>
    </source>
</evidence>
<feature type="DNA-binding region" description="H-T-H motif" evidence="5">
    <location>
        <begin position="38"/>
        <end position="57"/>
    </location>
</feature>
<dbReference type="Gene3D" id="1.10.357.10">
    <property type="entry name" value="Tetracycline Repressor, domain 2"/>
    <property type="match status" value="1"/>
</dbReference>
<evidence type="ECO:0000256" key="3">
    <source>
        <dbReference type="ARBA" id="ARBA00023125"/>
    </source>
</evidence>
<dbReference type="InterPro" id="IPR023772">
    <property type="entry name" value="DNA-bd_HTH_TetR-type_CS"/>
</dbReference>
<evidence type="ECO:0000256" key="2">
    <source>
        <dbReference type="ARBA" id="ARBA00023015"/>
    </source>
</evidence>
<dbReference type="InterPro" id="IPR001647">
    <property type="entry name" value="HTH_TetR"/>
</dbReference>
<evidence type="ECO:0000256" key="1">
    <source>
        <dbReference type="ARBA" id="ARBA00022491"/>
    </source>
</evidence>
<evidence type="ECO:0000256" key="5">
    <source>
        <dbReference type="PROSITE-ProRule" id="PRU00335"/>
    </source>
</evidence>
<dbReference type="EMBL" id="JBIYDN010000016">
    <property type="protein sequence ID" value="MFK4444893.1"/>
    <property type="molecule type" value="Genomic_DNA"/>
</dbReference>
<dbReference type="PROSITE" id="PS01081">
    <property type="entry name" value="HTH_TETR_1"/>
    <property type="match status" value="1"/>
</dbReference>
<keyword evidence="3 5" id="KW-0238">DNA-binding</keyword>
<dbReference type="PANTHER" id="PTHR30055:SF226">
    <property type="entry name" value="HTH-TYPE TRANSCRIPTIONAL REGULATOR PKSA"/>
    <property type="match status" value="1"/>
</dbReference>
<keyword evidence="2" id="KW-0805">Transcription regulation</keyword>
<dbReference type="Proteomes" id="UP001620514">
    <property type="component" value="Unassembled WGS sequence"/>
</dbReference>
<comment type="caution">
    <text evidence="7">The sequence shown here is derived from an EMBL/GenBank/DDBJ whole genome shotgun (WGS) entry which is preliminary data.</text>
</comment>
<gene>
    <name evidence="7" type="ORF">ABH943_004915</name>
</gene>
<dbReference type="InterPro" id="IPR009057">
    <property type="entry name" value="Homeodomain-like_sf"/>
</dbReference>
<dbReference type="RefSeq" id="WP_404609962.1">
    <property type="nucleotide sequence ID" value="NZ_JBIYDN010000016.1"/>
</dbReference>
<keyword evidence="8" id="KW-1185">Reference proteome</keyword>
<protein>
    <submittedName>
        <fullName evidence="7">AcrR family transcriptional regulator</fullName>
    </submittedName>
</protein>
<reference evidence="7 8" key="1">
    <citation type="submission" date="2024-10" db="EMBL/GenBank/DDBJ databases">
        <authorList>
            <person name="Deangelis K."/>
            <person name="Huntemann M."/>
            <person name="Clum A."/>
            <person name="Wang J."/>
            <person name="Palaniappan K."/>
            <person name="Ritter S."/>
            <person name="Chen I.-M."/>
            <person name="Stamatis D."/>
            <person name="Reddy T."/>
            <person name="O'Malley R."/>
            <person name="Daum C."/>
            <person name="Ng V."/>
            <person name="Ivanova N."/>
            <person name="Kyrpides N."/>
            <person name="Woyke T."/>
        </authorList>
    </citation>
    <scope>NUCLEOTIDE SEQUENCE [LARGE SCALE GENOMIC DNA]</scope>
    <source>
        <strain evidence="7 8">GAS97</strain>
    </source>
</reference>
<dbReference type="InterPro" id="IPR050109">
    <property type="entry name" value="HTH-type_TetR-like_transc_reg"/>
</dbReference>
<organism evidence="7 8">
    <name type="scientific">Caballeronia udeis</name>
    <dbReference type="NCBI Taxonomy" id="1232866"/>
    <lineage>
        <taxon>Bacteria</taxon>
        <taxon>Pseudomonadati</taxon>
        <taxon>Pseudomonadota</taxon>
        <taxon>Betaproteobacteria</taxon>
        <taxon>Burkholderiales</taxon>
        <taxon>Burkholderiaceae</taxon>
        <taxon>Caballeronia</taxon>
    </lineage>
</organism>
<dbReference type="SUPFAM" id="SSF46689">
    <property type="entry name" value="Homeodomain-like"/>
    <property type="match status" value="1"/>
</dbReference>
<reference evidence="7 8" key="2">
    <citation type="submission" date="2024-11" db="EMBL/GenBank/DDBJ databases">
        <title>Using genomics to understand microbial adaptation to soil warming.</title>
        <authorList>
            <person name="Deangelis K.M. PhD."/>
        </authorList>
    </citation>
    <scope>NUCLEOTIDE SEQUENCE [LARGE SCALE GENOMIC DNA]</scope>
    <source>
        <strain evidence="7 8">GAS97</strain>
    </source>
</reference>
<keyword evidence="4" id="KW-0804">Transcription</keyword>
<dbReference type="PANTHER" id="PTHR30055">
    <property type="entry name" value="HTH-TYPE TRANSCRIPTIONAL REGULATOR RUTR"/>
    <property type="match status" value="1"/>
</dbReference>
<dbReference type="PROSITE" id="PS50977">
    <property type="entry name" value="HTH_TETR_2"/>
    <property type="match status" value="1"/>
</dbReference>